<comment type="caution">
    <text evidence="1">The sequence shown here is derived from an EMBL/GenBank/DDBJ whole genome shotgun (WGS) entry which is preliminary data.</text>
</comment>
<reference evidence="1 2" key="1">
    <citation type="submission" date="2022-06" db="EMBL/GenBank/DDBJ databases">
        <title>Janthinobacterium kumbetensis sp. nov., isolated from spring water in Turkey.</title>
        <authorList>
            <person name="Inan Bektas K."/>
            <person name="Belduz A.A."/>
            <person name="Canakci S."/>
            <person name="Nalcaoglu A."/>
            <person name="Ceylan E."/>
            <person name="Kati H."/>
        </authorList>
    </citation>
    <scope>NUCLEOTIDE SEQUENCE [LARGE SCALE GENOMIC DNA]</scope>
    <source>
        <strain evidence="1 2">GK</strain>
    </source>
</reference>
<dbReference type="EMBL" id="JAMQGR010000001">
    <property type="protein sequence ID" value="MCM2565028.1"/>
    <property type="molecule type" value="Genomic_DNA"/>
</dbReference>
<organism evidence="1 2">
    <name type="scientific">Janthinobacterium kumbetense</name>
    <dbReference type="NCBI Taxonomy" id="2950280"/>
    <lineage>
        <taxon>Bacteria</taxon>
        <taxon>Pseudomonadati</taxon>
        <taxon>Pseudomonadota</taxon>
        <taxon>Betaproteobacteria</taxon>
        <taxon>Burkholderiales</taxon>
        <taxon>Oxalobacteraceae</taxon>
        <taxon>Janthinobacterium</taxon>
    </lineage>
</organism>
<dbReference type="Proteomes" id="UP001202243">
    <property type="component" value="Unassembled WGS sequence"/>
</dbReference>
<proteinExistence type="predicted"/>
<evidence type="ECO:0000313" key="2">
    <source>
        <dbReference type="Proteomes" id="UP001202243"/>
    </source>
</evidence>
<sequence length="214" mass="24638">MEDVGLHLKVFHPILTIPAAQVDPTWTGQFHFVLPIEPYDGALGEGSTDYYGPHCGEAWIKFVRIGSKYRFAGDWRYFAINREHDVEADFWYGEANKSYAERRRAWHEQGLMNRQSDSFGWGTAFGGNALAGNWTNDLSLPDEVAKWGFRPSRMMREDETVNGVNFTHPLNEQGQRYRLIGILLGYRYRDHGADKLLMFYDTPSSTILIMLDFS</sequence>
<accession>A0ABT0WLU1</accession>
<protein>
    <submittedName>
        <fullName evidence="1">Uncharacterized protein</fullName>
    </submittedName>
</protein>
<gene>
    <name evidence="1" type="ORF">NCG91_05400</name>
</gene>
<dbReference type="RefSeq" id="WP_251348904.1">
    <property type="nucleotide sequence ID" value="NZ_JAMQGR010000001.1"/>
</dbReference>
<keyword evidence="2" id="KW-1185">Reference proteome</keyword>
<evidence type="ECO:0000313" key="1">
    <source>
        <dbReference type="EMBL" id="MCM2565028.1"/>
    </source>
</evidence>
<name>A0ABT0WLU1_9BURK</name>